<keyword evidence="1" id="KW-1133">Transmembrane helix</keyword>
<keyword evidence="1" id="KW-0472">Membrane</keyword>
<organism evidence="2 3">
    <name type="scientific">Minwuia thermotolerans</name>
    <dbReference type="NCBI Taxonomy" id="2056226"/>
    <lineage>
        <taxon>Bacteria</taxon>
        <taxon>Pseudomonadati</taxon>
        <taxon>Pseudomonadota</taxon>
        <taxon>Alphaproteobacteria</taxon>
        <taxon>Minwuiales</taxon>
        <taxon>Minwuiaceae</taxon>
        <taxon>Minwuia</taxon>
    </lineage>
</organism>
<name>A0A2M9FVU9_9PROT</name>
<dbReference type="AlphaFoldDB" id="A0A2M9FVU9"/>
<reference evidence="2 3" key="1">
    <citation type="submission" date="2017-11" db="EMBL/GenBank/DDBJ databases">
        <title>Draft genome sequence of Rhizobiales bacterium SY3-13.</title>
        <authorList>
            <person name="Sun C."/>
        </authorList>
    </citation>
    <scope>NUCLEOTIDE SEQUENCE [LARGE SCALE GENOMIC DNA]</scope>
    <source>
        <strain evidence="2 3">SY3-13</strain>
    </source>
</reference>
<dbReference type="Proteomes" id="UP000229498">
    <property type="component" value="Unassembled WGS sequence"/>
</dbReference>
<evidence type="ECO:0008006" key="4">
    <source>
        <dbReference type="Google" id="ProtNLM"/>
    </source>
</evidence>
<dbReference type="OrthoDB" id="9799456at2"/>
<evidence type="ECO:0000313" key="2">
    <source>
        <dbReference type="EMBL" id="PJK27592.1"/>
    </source>
</evidence>
<proteinExistence type="predicted"/>
<feature type="transmembrane region" description="Helical" evidence="1">
    <location>
        <begin position="95"/>
        <end position="113"/>
    </location>
</feature>
<keyword evidence="1" id="KW-0812">Transmembrane</keyword>
<comment type="caution">
    <text evidence="2">The sequence shown here is derived from an EMBL/GenBank/DDBJ whole genome shotgun (WGS) entry which is preliminary data.</text>
</comment>
<dbReference type="InterPro" id="IPR009325">
    <property type="entry name" value="DUF983"/>
</dbReference>
<dbReference type="EMBL" id="PHIG01000063">
    <property type="protein sequence ID" value="PJK27592.1"/>
    <property type="molecule type" value="Genomic_DNA"/>
</dbReference>
<evidence type="ECO:0000256" key="1">
    <source>
        <dbReference type="SAM" id="Phobius"/>
    </source>
</evidence>
<dbReference type="Pfam" id="PF06170">
    <property type="entry name" value="DUF983"/>
    <property type="match status" value="1"/>
</dbReference>
<evidence type="ECO:0000313" key="3">
    <source>
        <dbReference type="Proteomes" id="UP000229498"/>
    </source>
</evidence>
<feature type="transmembrane region" description="Helical" evidence="1">
    <location>
        <begin position="69"/>
        <end position="89"/>
    </location>
</feature>
<accession>A0A2M9FVU9</accession>
<protein>
    <recommendedName>
        <fullName evidence="4">DUF983 domain-containing protein</fullName>
    </recommendedName>
</protein>
<gene>
    <name evidence="2" type="ORF">CVT23_22030</name>
</gene>
<keyword evidence="3" id="KW-1185">Reference proteome</keyword>
<sequence>MTDICAMNIETIEDAEPRSVWQAIRRGFGQRCPSCGEAGLYRAYVKVRDDCPSCGAALHHHRADDMPPYLTILLVGHILIPLVLMTEQAWHPETWVHWAVWIPSLVLSSLWLLPRLKGAVIGLQWANRMHGFGGEEDQPVEP</sequence>